<protein>
    <submittedName>
        <fullName evidence="1">Uncharacterized protein</fullName>
    </submittedName>
</protein>
<accession>A0A0W0SK79</accession>
<keyword evidence="2" id="KW-1185">Reference proteome</keyword>
<dbReference type="EMBL" id="LNXV01000014">
    <property type="protein sequence ID" value="KTC83768.1"/>
    <property type="molecule type" value="Genomic_DNA"/>
</dbReference>
<organism evidence="1 2">
    <name type="scientific">Legionella brunensis</name>
    <dbReference type="NCBI Taxonomy" id="29422"/>
    <lineage>
        <taxon>Bacteria</taxon>
        <taxon>Pseudomonadati</taxon>
        <taxon>Pseudomonadota</taxon>
        <taxon>Gammaproteobacteria</taxon>
        <taxon>Legionellales</taxon>
        <taxon>Legionellaceae</taxon>
        <taxon>Legionella</taxon>
    </lineage>
</organism>
<reference evidence="1 2" key="1">
    <citation type="submission" date="2015-11" db="EMBL/GenBank/DDBJ databases">
        <title>Genomic analysis of 38 Legionella species identifies large and diverse effector repertoires.</title>
        <authorList>
            <person name="Burstein D."/>
            <person name="Amaro F."/>
            <person name="Zusman T."/>
            <person name="Lifshitz Z."/>
            <person name="Cohen O."/>
            <person name="Gilbert J.A."/>
            <person name="Pupko T."/>
            <person name="Shuman H.A."/>
            <person name="Segal G."/>
        </authorList>
    </citation>
    <scope>NUCLEOTIDE SEQUENCE [LARGE SCALE GENOMIC DNA]</scope>
    <source>
        <strain evidence="1 2">ATCC 43878</strain>
    </source>
</reference>
<proteinExistence type="predicted"/>
<name>A0A0W0SK79_9GAMM</name>
<dbReference type="AlphaFoldDB" id="A0A0W0SK79"/>
<evidence type="ECO:0000313" key="2">
    <source>
        <dbReference type="Proteomes" id="UP000054742"/>
    </source>
</evidence>
<comment type="caution">
    <text evidence="1">The sequence shown here is derived from an EMBL/GenBank/DDBJ whole genome shotgun (WGS) entry which is preliminary data.</text>
</comment>
<gene>
    <name evidence="1" type="ORF">Lbru_1666</name>
</gene>
<dbReference type="Proteomes" id="UP000054742">
    <property type="component" value="Unassembled WGS sequence"/>
</dbReference>
<sequence length="202" mass="22664">MFVGLLCLSTLMLLLKILFVDEETHVYLVEIKKEEKESEFAIKAISEGFDKVSCDPHTHATYYWPIDTKKLLKTQTNTFLFLQIGGEKHLREAPLSLQEVIDYLGIDPKNDKPKEFNKQVGQQILNEWSNNTFALNTLGNNVVPPVGGLDVVISPSPLIEENNLNATLLNIFGTFSNGTHSPIIDEVDEPLSVFSSVNYLLV</sequence>
<dbReference type="PATRIC" id="fig|29422.6.peg.1771"/>
<evidence type="ECO:0000313" key="1">
    <source>
        <dbReference type="EMBL" id="KTC83768.1"/>
    </source>
</evidence>